<keyword evidence="3" id="KW-0804">Transcription</keyword>
<dbReference type="Gene3D" id="1.10.260.40">
    <property type="entry name" value="lambda repressor-like DNA-binding domains"/>
    <property type="match status" value="1"/>
</dbReference>
<dbReference type="InterPro" id="IPR000843">
    <property type="entry name" value="HTH_LacI"/>
</dbReference>
<dbReference type="Pfam" id="PF13377">
    <property type="entry name" value="Peripla_BP_3"/>
    <property type="match status" value="1"/>
</dbReference>
<dbReference type="PANTHER" id="PTHR30146">
    <property type="entry name" value="LACI-RELATED TRANSCRIPTIONAL REPRESSOR"/>
    <property type="match status" value="1"/>
</dbReference>
<dbReference type="CDD" id="cd06267">
    <property type="entry name" value="PBP1_LacI_sugar_binding-like"/>
    <property type="match status" value="1"/>
</dbReference>
<name>A0ABT1NN15_9MICC</name>
<sequence length="350" mass="36880">MSSLRPGPRSGPVKLRRSSPTLEDVAALSGVSRSTVSRAINGGARVSARTQAAIDAAIGELGFTPNRAARSLATSRADSIALVIPEPDGRVLVDPFFAMTLNGITEALKDTEVQLVLLIARQGEKEGQFIRYLRSGHVDGAIIVSHHKADALETELADATLPAVFIGRPWQDHAGLAFVDTDNRTGGLLAARHLTDRGYRRIATVTGPADMTAAQDRTEGWRQGLAEAGLEPAGVESGHFTTEGGAAAAARLLDADPGIDAIFAASDPMALGVLEVLRGRGLSVPGDVALVGYDNHRLASTSTPGLTTVVNPMVEMARRAAEMLLREIEEPGSHLEPVVYPPELVVRESA</sequence>
<dbReference type="Pfam" id="PF00356">
    <property type="entry name" value="LacI"/>
    <property type="match status" value="1"/>
</dbReference>
<reference evidence="6 7" key="1">
    <citation type="submission" date="2022-07" db="EMBL/GenBank/DDBJ databases">
        <title>Novel species in genus Arthrobacter.</title>
        <authorList>
            <person name="Liu Y."/>
        </authorList>
    </citation>
    <scope>NUCLEOTIDE SEQUENCE [LARGE SCALE GENOMIC DNA]</scope>
    <source>
        <strain evidence="7">zg-Y859</strain>
    </source>
</reference>
<evidence type="ECO:0000259" key="4">
    <source>
        <dbReference type="PROSITE" id="PS50932"/>
    </source>
</evidence>
<dbReference type="PANTHER" id="PTHR30146:SF109">
    <property type="entry name" value="HTH-TYPE TRANSCRIPTIONAL REGULATOR GALS"/>
    <property type="match status" value="1"/>
</dbReference>
<protein>
    <submittedName>
        <fullName evidence="6">LacI family transcriptional regulator</fullName>
    </submittedName>
</protein>
<keyword evidence="7" id="KW-1185">Reference proteome</keyword>
<dbReference type="EMBL" id="JANFLP010000005">
    <property type="protein sequence ID" value="MCQ1949128.1"/>
    <property type="molecule type" value="Genomic_DNA"/>
</dbReference>
<dbReference type="InterPro" id="IPR010982">
    <property type="entry name" value="Lambda_DNA-bd_dom_sf"/>
</dbReference>
<dbReference type="Proteomes" id="UP001206924">
    <property type="component" value="Unassembled WGS sequence"/>
</dbReference>
<evidence type="ECO:0000313" key="7">
    <source>
        <dbReference type="Proteomes" id="UP001206924"/>
    </source>
</evidence>
<dbReference type="InterPro" id="IPR046335">
    <property type="entry name" value="LacI/GalR-like_sensor"/>
</dbReference>
<organism evidence="6 7">
    <name type="scientific">Arthrobacter jinronghuae</name>
    <dbReference type="NCBI Taxonomy" id="2964609"/>
    <lineage>
        <taxon>Bacteria</taxon>
        <taxon>Bacillati</taxon>
        <taxon>Actinomycetota</taxon>
        <taxon>Actinomycetes</taxon>
        <taxon>Micrococcales</taxon>
        <taxon>Micrococcaceae</taxon>
        <taxon>Arthrobacter</taxon>
    </lineage>
</organism>
<dbReference type="SUPFAM" id="SSF47413">
    <property type="entry name" value="lambda repressor-like DNA-binding domains"/>
    <property type="match status" value="1"/>
</dbReference>
<dbReference type="PROSITE" id="PS50932">
    <property type="entry name" value="HTH_LACI_2"/>
    <property type="match status" value="1"/>
</dbReference>
<dbReference type="SUPFAM" id="SSF53822">
    <property type="entry name" value="Periplasmic binding protein-like I"/>
    <property type="match status" value="1"/>
</dbReference>
<feature type="domain" description="HTH lacI-type" evidence="4">
    <location>
        <begin position="20"/>
        <end position="74"/>
    </location>
</feature>
<comment type="caution">
    <text evidence="6">The sequence shown here is derived from an EMBL/GenBank/DDBJ whole genome shotgun (WGS) entry which is preliminary data.</text>
</comment>
<accession>A0ABT1NN15</accession>
<evidence type="ECO:0000256" key="2">
    <source>
        <dbReference type="ARBA" id="ARBA00023125"/>
    </source>
</evidence>
<dbReference type="PROSITE" id="PS00356">
    <property type="entry name" value="HTH_LACI_1"/>
    <property type="match status" value="1"/>
</dbReference>
<evidence type="ECO:0000313" key="6">
    <source>
        <dbReference type="EMBL" id="MCQ1949128.1"/>
    </source>
</evidence>
<proteinExistence type="predicted"/>
<dbReference type="PROSITE" id="PS50943">
    <property type="entry name" value="HTH_CROC1"/>
    <property type="match status" value="1"/>
</dbReference>
<keyword evidence="1" id="KW-0805">Transcription regulation</keyword>
<dbReference type="SMART" id="SM00354">
    <property type="entry name" value="HTH_LACI"/>
    <property type="match status" value="1"/>
</dbReference>
<dbReference type="CDD" id="cd01392">
    <property type="entry name" value="HTH_LacI"/>
    <property type="match status" value="1"/>
</dbReference>
<dbReference type="RefSeq" id="WP_255864945.1">
    <property type="nucleotide sequence ID" value="NZ_CP104263.1"/>
</dbReference>
<dbReference type="InterPro" id="IPR028082">
    <property type="entry name" value="Peripla_BP_I"/>
</dbReference>
<evidence type="ECO:0000259" key="5">
    <source>
        <dbReference type="PROSITE" id="PS50943"/>
    </source>
</evidence>
<dbReference type="Gene3D" id="3.40.50.2300">
    <property type="match status" value="2"/>
</dbReference>
<dbReference type="InterPro" id="IPR001387">
    <property type="entry name" value="Cro/C1-type_HTH"/>
</dbReference>
<gene>
    <name evidence="6" type="ORF">NNX28_04185</name>
</gene>
<keyword evidence="2" id="KW-0238">DNA-binding</keyword>
<evidence type="ECO:0000256" key="3">
    <source>
        <dbReference type="ARBA" id="ARBA00023163"/>
    </source>
</evidence>
<feature type="domain" description="HTH cro/C1-type" evidence="5">
    <location>
        <begin position="21"/>
        <end position="68"/>
    </location>
</feature>
<evidence type="ECO:0000256" key="1">
    <source>
        <dbReference type="ARBA" id="ARBA00023015"/>
    </source>
</evidence>